<dbReference type="Proteomes" id="UP000283841">
    <property type="component" value="Unassembled WGS sequence"/>
</dbReference>
<dbReference type="STRING" id="264951.A0A443HI12"/>
<evidence type="ECO:0000313" key="1">
    <source>
        <dbReference type="EMBL" id="RWQ91480.1"/>
    </source>
</evidence>
<dbReference type="RefSeq" id="XP_028481125.1">
    <property type="nucleotide sequence ID" value="XM_028631673.1"/>
</dbReference>
<reference evidence="1 2" key="1">
    <citation type="journal article" date="2018" name="Front. Microbiol.">
        <title>Genomic and genetic insights into a cosmopolitan fungus, Paecilomyces variotii (Eurotiales).</title>
        <authorList>
            <person name="Urquhart A.S."/>
            <person name="Mondo S.J."/>
            <person name="Makela M.R."/>
            <person name="Hane J.K."/>
            <person name="Wiebenga A."/>
            <person name="He G."/>
            <person name="Mihaltcheva S."/>
            <person name="Pangilinan J."/>
            <person name="Lipzen A."/>
            <person name="Barry K."/>
            <person name="de Vries R.P."/>
            <person name="Grigoriev I.V."/>
            <person name="Idnurm A."/>
        </authorList>
    </citation>
    <scope>NUCLEOTIDE SEQUENCE [LARGE SCALE GENOMIC DNA]</scope>
    <source>
        <strain evidence="1 2">CBS 101075</strain>
    </source>
</reference>
<dbReference type="VEuPathDB" id="FungiDB:C8Q69DRAFT_482680"/>
<sequence>MVHTYMSGSPRLDFLFPLVELNFTRALVENIEILGFTSENLHDDALSPFSTAGPWPHNFAASVPASLHPTEIQRTVPHHPWLDLLPVPQMRDNLILAGESYDETAVCLDLKGHGSSRTGRTGIIVWKDPWDPSGWEITESFARTWGWVIWNCQDIFRSTNHWRAQRNERPLFRTR</sequence>
<dbReference type="EMBL" id="RCNU01000020">
    <property type="protein sequence ID" value="RWQ91480.1"/>
    <property type="molecule type" value="Genomic_DNA"/>
</dbReference>
<accession>A0A443HI12</accession>
<dbReference type="Pfam" id="PF11905">
    <property type="entry name" value="DUF3425"/>
    <property type="match status" value="1"/>
</dbReference>
<organism evidence="1 2">
    <name type="scientific">Byssochlamys spectabilis</name>
    <name type="common">Paecilomyces variotii</name>
    <dbReference type="NCBI Taxonomy" id="264951"/>
    <lineage>
        <taxon>Eukaryota</taxon>
        <taxon>Fungi</taxon>
        <taxon>Dikarya</taxon>
        <taxon>Ascomycota</taxon>
        <taxon>Pezizomycotina</taxon>
        <taxon>Eurotiomycetes</taxon>
        <taxon>Eurotiomycetidae</taxon>
        <taxon>Eurotiales</taxon>
        <taxon>Thermoascaceae</taxon>
        <taxon>Paecilomyces</taxon>
    </lineage>
</organism>
<protein>
    <submittedName>
        <fullName evidence="1">Uncharacterized protein</fullName>
    </submittedName>
</protein>
<gene>
    <name evidence="1" type="ORF">C8Q69DRAFT_482680</name>
</gene>
<comment type="caution">
    <text evidence="1">The sequence shown here is derived from an EMBL/GenBank/DDBJ whole genome shotgun (WGS) entry which is preliminary data.</text>
</comment>
<dbReference type="InterPro" id="IPR021833">
    <property type="entry name" value="DUF3425"/>
</dbReference>
<dbReference type="AlphaFoldDB" id="A0A443HI12"/>
<dbReference type="PANTHER" id="PTHR38116:SF1">
    <property type="entry name" value="BZIP DOMAIN-CONTAINING PROTEIN"/>
    <property type="match status" value="1"/>
</dbReference>
<keyword evidence="2" id="KW-1185">Reference proteome</keyword>
<dbReference type="GeneID" id="39600950"/>
<proteinExistence type="predicted"/>
<dbReference type="PANTHER" id="PTHR38116">
    <property type="entry name" value="CHROMOSOME 7, WHOLE GENOME SHOTGUN SEQUENCE"/>
    <property type="match status" value="1"/>
</dbReference>
<evidence type="ECO:0000313" key="2">
    <source>
        <dbReference type="Proteomes" id="UP000283841"/>
    </source>
</evidence>
<name>A0A443HI12_BYSSP</name>